<gene>
    <name evidence="1" type="ORF">IFM89_004787</name>
</gene>
<comment type="caution">
    <text evidence="1">The sequence shown here is derived from an EMBL/GenBank/DDBJ whole genome shotgun (WGS) entry which is preliminary data.</text>
</comment>
<evidence type="ECO:0000313" key="1">
    <source>
        <dbReference type="EMBL" id="KAF9604203.1"/>
    </source>
</evidence>
<name>A0A835HTT9_9MAGN</name>
<dbReference type="EMBL" id="JADFTS010000005">
    <property type="protein sequence ID" value="KAF9604203.1"/>
    <property type="molecule type" value="Genomic_DNA"/>
</dbReference>
<protein>
    <submittedName>
        <fullName evidence="1">Uncharacterized protein</fullName>
    </submittedName>
</protein>
<dbReference type="AlphaFoldDB" id="A0A835HTT9"/>
<keyword evidence="2" id="KW-1185">Reference proteome</keyword>
<dbReference type="Proteomes" id="UP000631114">
    <property type="component" value="Unassembled WGS sequence"/>
</dbReference>
<accession>A0A835HTT9</accession>
<organism evidence="1 2">
    <name type="scientific">Coptis chinensis</name>
    <dbReference type="NCBI Taxonomy" id="261450"/>
    <lineage>
        <taxon>Eukaryota</taxon>
        <taxon>Viridiplantae</taxon>
        <taxon>Streptophyta</taxon>
        <taxon>Embryophyta</taxon>
        <taxon>Tracheophyta</taxon>
        <taxon>Spermatophyta</taxon>
        <taxon>Magnoliopsida</taxon>
        <taxon>Ranunculales</taxon>
        <taxon>Ranunculaceae</taxon>
        <taxon>Coptidoideae</taxon>
        <taxon>Coptis</taxon>
    </lineage>
</organism>
<evidence type="ECO:0000313" key="2">
    <source>
        <dbReference type="Proteomes" id="UP000631114"/>
    </source>
</evidence>
<proteinExistence type="predicted"/>
<sequence length="69" mass="8425">MEVTRYVYEVKLVTRCVHALLWYAKVFVVDKWEYRILIQHDVYNVDLLMWRTKEPYLVWGGDEGKECNL</sequence>
<reference evidence="1 2" key="1">
    <citation type="submission" date="2020-10" db="EMBL/GenBank/DDBJ databases">
        <title>The Coptis chinensis genome and diversification of protoberbering-type alkaloids.</title>
        <authorList>
            <person name="Wang B."/>
            <person name="Shu S."/>
            <person name="Song C."/>
            <person name="Liu Y."/>
        </authorList>
    </citation>
    <scope>NUCLEOTIDE SEQUENCE [LARGE SCALE GENOMIC DNA]</scope>
    <source>
        <strain evidence="1">HL-2020</strain>
        <tissue evidence="1">Leaf</tissue>
    </source>
</reference>